<evidence type="ECO:0000313" key="7">
    <source>
        <dbReference type="Proteomes" id="UP000315908"/>
    </source>
</evidence>
<evidence type="ECO:0000256" key="2">
    <source>
        <dbReference type="ARBA" id="ARBA00022692"/>
    </source>
</evidence>
<keyword evidence="2 5" id="KW-0812">Transmembrane</keyword>
<dbReference type="GO" id="GO:0016020">
    <property type="term" value="C:membrane"/>
    <property type="evidence" value="ECO:0007669"/>
    <property type="project" value="UniProtKB-SubCell"/>
</dbReference>
<feature type="transmembrane region" description="Helical" evidence="5">
    <location>
        <begin position="145"/>
        <end position="161"/>
    </location>
</feature>
<feature type="transmembrane region" description="Helical" evidence="5">
    <location>
        <begin position="84"/>
        <end position="105"/>
    </location>
</feature>
<feature type="transmembrane region" description="Helical" evidence="5">
    <location>
        <begin position="111"/>
        <end position="133"/>
    </location>
</feature>
<feature type="transmembrane region" description="Helical" evidence="5">
    <location>
        <begin position="321"/>
        <end position="343"/>
    </location>
</feature>
<organism evidence="6 7">
    <name type="scientific">Sphingobacterium siyangense</name>
    <dbReference type="NCBI Taxonomy" id="459529"/>
    <lineage>
        <taxon>Bacteria</taxon>
        <taxon>Pseudomonadati</taxon>
        <taxon>Bacteroidota</taxon>
        <taxon>Sphingobacteriia</taxon>
        <taxon>Sphingobacteriales</taxon>
        <taxon>Sphingobacteriaceae</taxon>
        <taxon>Sphingobacterium</taxon>
    </lineage>
</organism>
<evidence type="ECO:0000256" key="3">
    <source>
        <dbReference type="ARBA" id="ARBA00022989"/>
    </source>
</evidence>
<dbReference type="PANTHER" id="PTHR43424">
    <property type="entry name" value="LOCUS PUTATIVE PROTEIN 1-RELATED"/>
    <property type="match status" value="1"/>
</dbReference>
<feature type="transmembrane region" description="Helical" evidence="5">
    <location>
        <begin position="379"/>
        <end position="396"/>
    </location>
</feature>
<feature type="transmembrane region" description="Helical" evidence="5">
    <location>
        <begin position="42"/>
        <end position="64"/>
    </location>
</feature>
<reference evidence="6 7" key="1">
    <citation type="journal article" date="2015" name="Stand. Genomic Sci.">
        <title>Genomic Encyclopedia of Bacterial and Archaeal Type Strains, Phase III: the genomes of soil and plant-associated and newly described type strains.</title>
        <authorList>
            <person name="Whitman W.B."/>
            <person name="Woyke T."/>
            <person name="Klenk H.P."/>
            <person name="Zhou Y."/>
            <person name="Lilburn T.G."/>
            <person name="Beck B.J."/>
            <person name="De Vos P."/>
            <person name="Vandamme P."/>
            <person name="Eisen J.A."/>
            <person name="Garrity G."/>
            <person name="Hugenholtz P."/>
            <person name="Kyrpides N.C."/>
        </authorList>
    </citation>
    <scope>NUCLEOTIDE SEQUENCE [LARGE SCALE GENOMIC DNA]</scope>
    <source>
        <strain evidence="6 7">CGMCC 1.6855</strain>
    </source>
</reference>
<evidence type="ECO:0000256" key="5">
    <source>
        <dbReference type="SAM" id="Phobius"/>
    </source>
</evidence>
<name>A0A562MJ49_9SPHI</name>
<evidence type="ECO:0000256" key="4">
    <source>
        <dbReference type="ARBA" id="ARBA00023136"/>
    </source>
</evidence>
<comment type="subcellular location">
    <subcellularLocation>
        <location evidence="1">Membrane</location>
        <topology evidence="1">Multi-pass membrane protein</topology>
    </subcellularLocation>
</comment>
<protein>
    <submittedName>
        <fullName evidence="6">O-antigen/teichoic acid export membrane protein</fullName>
    </submittedName>
</protein>
<dbReference type="EMBL" id="VLKR01000011">
    <property type="protein sequence ID" value="TWI19934.1"/>
    <property type="molecule type" value="Genomic_DNA"/>
</dbReference>
<dbReference type="InterPro" id="IPR052556">
    <property type="entry name" value="PolySynth_Transporter"/>
</dbReference>
<dbReference type="RefSeq" id="WP_145328066.1">
    <property type="nucleotide sequence ID" value="NZ_VLKR01000011.1"/>
</dbReference>
<dbReference type="Pfam" id="PF01943">
    <property type="entry name" value="Polysacc_synt"/>
    <property type="match status" value="1"/>
</dbReference>
<dbReference type="PANTHER" id="PTHR43424:SF1">
    <property type="entry name" value="LOCUS PUTATIVE PROTEIN 1-RELATED"/>
    <property type="match status" value="1"/>
</dbReference>
<comment type="caution">
    <text evidence="6">The sequence shown here is derived from an EMBL/GenBank/DDBJ whole genome shotgun (WGS) entry which is preliminary data.</text>
</comment>
<evidence type="ECO:0000256" key="1">
    <source>
        <dbReference type="ARBA" id="ARBA00004141"/>
    </source>
</evidence>
<feature type="transmembrane region" description="Helical" evidence="5">
    <location>
        <begin position="249"/>
        <end position="272"/>
    </location>
</feature>
<dbReference type="AlphaFoldDB" id="A0A562MJ49"/>
<evidence type="ECO:0000313" key="6">
    <source>
        <dbReference type="EMBL" id="TWI19934.1"/>
    </source>
</evidence>
<feature type="transmembrane region" description="Helical" evidence="5">
    <location>
        <begin position="167"/>
        <end position="188"/>
    </location>
</feature>
<feature type="transmembrane region" description="Helical" evidence="5">
    <location>
        <begin position="209"/>
        <end position="229"/>
    </location>
</feature>
<feature type="transmembrane region" description="Helical" evidence="5">
    <location>
        <begin position="9"/>
        <end position="30"/>
    </location>
</feature>
<dbReference type="Proteomes" id="UP000315908">
    <property type="component" value="Unassembled WGS sequence"/>
</dbReference>
<sequence length="440" mass="50499">MLSKYLNTIAFAFIDNVSKVLSVLVVNAIIARILDVSAFGQYSYYVFLSSFFISISKFGLENVILLESARLKKDKFLNILNSSFALRAIFALVLSVIAILLYNSLAIPLKYIAIISIPLFLGIFDFSELYFLANQKNKIITIGKFLLSILSLLLRIAVFFLEPQYSFEILVFLYILDFLCIMILHCYMLKKEGLLIRLSYVNRTTLIMLSRRGALLLGAGMSIFIIMRINTFFLEKYCTFYDLGIYSPAIKICELSNAFIILIINVLTPLIVNDSLQEIHKKGIYSFLFWTSFLCILPIFIFSEFFLKILFGEKYVAGVNILRITVLSIPFVALGMLQGRFFINQMKDRLNFFRMIISAIFSLVVSFILIKAYGIIGAAYAYLISQLFTSFIVDLFFRETIKDFKTKLLSIVGLISMIDLMKLIIKHYGKRRNEDLVNRV</sequence>
<accession>A0A562MJ49</accession>
<dbReference type="InterPro" id="IPR002797">
    <property type="entry name" value="Polysacc_synth"/>
</dbReference>
<keyword evidence="3 5" id="KW-1133">Transmembrane helix</keyword>
<keyword evidence="4 5" id="KW-0472">Membrane</keyword>
<proteinExistence type="predicted"/>
<feature type="transmembrane region" description="Helical" evidence="5">
    <location>
        <begin position="284"/>
        <end position="301"/>
    </location>
</feature>
<gene>
    <name evidence="6" type="ORF">IQ31_02374</name>
</gene>
<feature type="transmembrane region" description="Helical" evidence="5">
    <location>
        <begin position="355"/>
        <end position="373"/>
    </location>
</feature>